<proteinExistence type="inferred from homology"/>
<evidence type="ECO:0000256" key="5">
    <source>
        <dbReference type="ARBA" id="ARBA00023295"/>
    </source>
</evidence>
<evidence type="ECO:0000313" key="12">
    <source>
        <dbReference type="EMBL" id="GGY30290.1"/>
    </source>
</evidence>
<dbReference type="Proteomes" id="UP000621898">
    <property type="component" value="Unassembled WGS sequence"/>
</dbReference>
<comment type="caution">
    <text evidence="12">The sequence shown here is derived from an EMBL/GenBank/DDBJ whole genome shotgun (WGS) entry which is preliminary data.</text>
</comment>
<accession>A0ABQ3A2Y1</accession>
<dbReference type="Pfam" id="PF13290">
    <property type="entry name" value="CHB_HEX_C_1"/>
    <property type="match status" value="1"/>
</dbReference>
<dbReference type="Pfam" id="PF02838">
    <property type="entry name" value="Glyco_hydro_20b"/>
    <property type="match status" value="1"/>
</dbReference>
<evidence type="ECO:0000256" key="3">
    <source>
        <dbReference type="ARBA" id="ARBA00012663"/>
    </source>
</evidence>
<name>A0ABQ3A2Y1_9GAMM</name>
<comment type="catalytic activity">
    <reaction evidence="1">
        <text>Hydrolysis of terminal non-reducing N-acetyl-D-hexosamine residues in N-acetyl-beta-D-hexosaminides.</text>
        <dbReference type="EC" id="3.2.1.52"/>
    </reaction>
</comment>
<evidence type="ECO:0000256" key="1">
    <source>
        <dbReference type="ARBA" id="ARBA00001231"/>
    </source>
</evidence>
<evidence type="ECO:0000256" key="8">
    <source>
        <dbReference type="SAM" id="SignalP"/>
    </source>
</evidence>
<organism evidence="12 13">
    <name type="scientific">Rhodanobacter panaciterrae</name>
    <dbReference type="NCBI Taxonomy" id="490572"/>
    <lineage>
        <taxon>Bacteria</taxon>
        <taxon>Pseudomonadati</taxon>
        <taxon>Pseudomonadota</taxon>
        <taxon>Gammaproteobacteria</taxon>
        <taxon>Lysobacterales</taxon>
        <taxon>Rhodanobacteraceae</taxon>
        <taxon>Rhodanobacter</taxon>
    </lineage>
</organism>
<feature type="signal peptide" evidence="8">
    <location>
        <begin position="1"/>
        <end position="19"/>
    </location>
</feature>
<dbReference type="EC" id="3.2.1.52" evidence="3"/>
<protein>
    <recommendedName>
        <fullName evidence="3">beta-N-acetylhexosaminidase</fullName>
        <ecNumber evidence="3">3.2.1.52</ecNumber>
    </recommendedName>
    <alternativeName>
        <fullName evidence="6">Beta-N-acetylhexosaminidase</fullName>
    </alternativeName>
    <alternativeName>
        <fullName evidence="7">N-acetyl-beta-glucosaminidase</fullName>
    </alternativeName>
</protein>
<dbReference type="PRINTS" id="PR00738">
    <property type="entry name" value="GLHYDRLASE20"/>
</dbReference>
<dbReference type="InterPro" id="IPR015882">
    <property type="entry name" value="HEX_bac_N"/>
</dbReference>
<evidence type="ECO:0000259" key="10">
    <source>
        <dbReference type="Pfam" id="PF02838"/>
    </source>
</evidence>
<evidence type="ECO:0000259" key="9">
    <source>
        <dbReference type="Pfam" id="PF00728"/>
    </source>
</evidence>
<sequence length="765" mass="83180">MKIAGFAFSIVALLGAAHAATPSLLPMPAHIQVASGSMPVNEGTPIVVLAHDAATRQTAQYLVDLLARTRGLHLKVKVGAAPHGAIVLSREADAPVTHAEGYALDVTSDGIHIAARDDAGLFYGAVTLWQLLTPDAQHGAVQVPAVQIRDQPRFTWRGLMLDSARHFQSVAEIEQLLNQMAEHKLNVFHWHLTDDQGWRIQIKRYPELTRIGAWRTPPDAGHDGEPQRYGGFYTQDQIRHIVAYATERHIMVVPEIDMPGHAQAVVAAYPQFGVTGQRPPVSVDWGVNPYLYNVDDATFQFITNVLDEVMALFPSKYIHVGGDEAVKDQWQASPAVQAKMHALGLKNEDALQGWFIGRIGSYLEKHGRRLVGWDEILEGGNAPADATVMSWRGTKGAITAAQDGHDVVLSPAPQLYFDQLQSDSSDETAGRIPVQDLASVYAFEPVPKELDASQAKFVLGAQANAWTEHMPTMKHVEHAVFPRLDALSEVDWSPAAARNWASFTARLPAQFARYRTQGINYADSAFAADITLDRIQALATGRATVTLANQVGAGTLRYTLDGSAPDAQSPAYQEPFEVTLPVTVRAATFADDGSVLAAARERVLDRAQLLGFSGNALPNCPGSDFRLRVQPLPDATSLTPVYSINVFNSCQVMPATLLDGVDAIHVGAVRLERNFALAHEQKLVVSRPHDTPFGELTVHKDDCNGAVLASMPLPDPARAARRFALDATFPVQQGEHALCLIYTAPIDGPLYAIDRLSLHPDQAAR</sequence>
<reference evidence="13" key="1">
    <citation type="journal article" date="2019" name="Int. J. Syst. Evol. Microbiol.">
        <title>The Global Catalogue of Microorganisms (GCM) 10K type strain sequencing project: providing services to taxonomists for standard genome sequencing and annotation.</title>
        <authorList>
            <consortium name="The Broad Institute Genomics Platform"/>
            <consortium name="The Broad Institute Genome Sequencing Center for Infectious Disease"/>
            <person name="Wu L."/>
            <person name="Ma J."/>
        </authorList>
    </citation>
    <scope>NUCLEOTIDE SEQUENCE [LARGE SCALE GENOMIC DNA]</scope>
    <source>
        <strain evidence="13">KCTC 22232</strain>
    </source>
</reference>
<evidence type="ECO:0000313" key="13">
    <source>
        <dbReference type="Proteomes" id="UP000621898"/>
    </source>
</evidence>
<dbReference type="Pfam" id="PF00728">
    <property type="entry name" value="Glyco_hydro_20"/>
    <property type="match status" value="1"/>
</dbReference>
<dbReference type="PANTHER" id="PTHR22600">
    <property type="entry name" value="BETA-HEXOSAMINIDASE"/>
    <property type="match status" value="1"/>
</dbReference>
<dbReference type="CDD" id="cd06563">
    <property type="entry name" value="GH20_chitobiase-like"/>
    <property type="match status" value="1"/>
</dbReference>
<gene>
    <name evidence="12" type="ORF">GCM10008098_24710</name>
</gene>
<dbReference type="InterPro" id="IPR025705">
    <property type="entry name" value="Beta_hexosaminidase_sua/sub"/>
</dbReference>
<evidence type="ECO:0000256" key="7">
    <source>
        <dbReference type="ARBA" id="ARBA00033000"/>
    </source>
</evidence>
<dbReference type="InterPro" id="IPR059177">
    <property type="entry name" value="GH29D-like_dom"/>
</dbReference>
<dbReference type="EMBL" id="BMXT01000002">
    <property type="protein sequence ID" value="GGY30290.1"/>
    <property type="molecule type" value="Genomic_DNA"/>
</dbReference>
<keyword evidence="13" id="KW-1185">Reference proteome</keyword>
<dbReference type="PANTHER" id="PTHR22600:SF57">
    <property type="entry name" value="BETA-N-ACETYLHEXOSAMINIDASE"/>
    <property type="match status" value="1"/>
</dbReference>
<keyword evidence="8" id="KW-0732">Signal</keyword>
<dbReference type="RefSeq" id="WP_189441509.1">
    <property type="nucleotide sequence ID" value="NZ_BMXT01000002.1"/>
</dbReference>
<keyword evidence="5" id="KW-0326">Glycosidase</keyword>
<evidence type="ECO:0000256" key="2">
    <source>
        <dbReference type="ARBA" id="ARBA00006285"/>
    </source>
</evidence>
<dbReference type="Gene3D" id="3.30.379.10">
    <property type="entry name" value="Chitobiase/beta-hexosaminidase domain 2-like"/>
    <property type="match status" value="1"/>
</dbReference>
<dbReference type="SUPFAM" id="SSF55545">
    <property type="entry name" value="beta-N-acetylhexosaminidase-like domain"/>
    <property type="match status" value="1"/>
</dbReference>
<dbReference type="InterPro" id="IPR017853">
    <property type="entry name" value="GH"/>
</dbReference>
<feature type="chain" id="PRO_5046572551" description="beta-N-acetylhexosaminidase" evidence="8">
    <location>
        <begin position="20"/>
        <end position="765"/>
    </location>
</feature>
<dbReference type="InterPro" id="IPR029018">
    <property type="entry name" value="Hex-like_dom2"/>
</dbReference>
<dbReference type="Gene3D" id="3.20.20.80">
    <property type="entry name" value="Glycosidases"/>
    <property type="match status" value="1"/>
</dbReference>
<evidence type="ECO:0000256" key="6">
    <source>
        <dbReference type="ARBA" id="ARBA00030512"/>
    </source>
</evidence>
<feature type="domain" description="Glycoside hydrolase family 20 catalytic" evidence="9">
    <location>
        <begin position="154"/>
        <end position="494"/>
    </location>
</feature>
<feature type="domain" description="Beta-hexosaminidase bacterial type N-terminal" evidence="10">
    <location>
        <begin position="22"/>
        <end position="151"/>
    </location>
</feature>
<comment type="similarity">
    <text evidence="2">Belongs to the glycosyl hydrolase 20 family.</text>
</comment>
<feature type="domain" description="GH29D-like beta-sandwich" evidence="11">
    <location>
        <begin position="542"/>
        <end position="593"/>
    </location>
</feature>
<dbReference type="InterPro" id="IPR015883">
    <property type="entry name" value="Glyco_hydro_20_cat"/>
</dbReference>
<dbReference type="SUPFAM" id="SSF51445">
    <property type="entry name" value="(Trans)glycosidases"/>
    <property type="match status" value="1"/>
</dbReference>
<keyword evidence="4" id="KW-0378">Hydrolase</keyword>
<evidence type="ECO:0000259" key="11">
    <source>
        <dbReference type="Pfam" id="PF13290"/>
    </source>
</evidence>
<evidence type="ECO:0000256" key="4">
    <source>
        <dbReference type="ARBA" id="ARBA00022801"/>
    </source>
</evidence>